<dbReference type="InterPro" id="IPR012340">
    <property type="entry name" value="NA-bd_OB-fold"/>
</dbReference>
<dbReference type="Pfam" id="PF00313">
    <property type="entry name" value="CSD"/>
    <property type="match status" value="1"/>
</dbReference>
<evidence type="ECO:0000313" key="3">
    <source>
        <dbReference type="Proteomes" id="UP000030652"/>
    </source>
</evidence>
<dbReference type="EMBL" id="JRYO01000185">
    <property type="protein sequence ID" value="KHE91658.1"/>
    <property type="molecule type" value="Genomic_DNA"/>
</dbReference>
<reference evidence="2 3" key="1">
    <citation type="submission" date="2014-10" db="EMBL/GenBank/DDBJ databases">
        <title>Draft genome of anammox bacterium scalindua brodae, obtained using differential coverage binning of sequence data from two enrichment reactors.</title>
        <authorList>
            <person name="Speth D.R."/>
            <person name="Russ L."/>
            <person name="Kartal B."/>
            <person name="Op den Camp H.J."/>
            <person name="Dutilh B.E."/>
            <person name="Jetten M.S."/>
        </authorList>
    </citation>
    <scope>NUCLEOTIDE SEQUENCE [LARGE SCALE GENOMIC DNA]</scope>
    <source>
        <strain evidence="2">RU1</strain>
    </source>
</reference>
<feature type="domain" description="CSD" evidence="1">
    <location>
        <begin position="14"/>
        <end position="38"/>
    </location>
</feature>
<dbReference type="SUPFAM" id="SSF50249">
    <property type="entry name" value="Nucleic acid-binding proteins"/>
    <property type="match status" value="1"/>
</dbReference>
<dbReference type="Gene3D" id="2.40.50.140">
    <property type="entry name" value="Nucleic acid-binding proteins"/>
    <property type="match status" value="1"/>
</dbReference>
<gene>
    <name evidence="2" type="ORF">SCABRO_02596</name>
</gene>
<accession>A0A0B0EKK9</accession>
<dbReference type="InterPro" id="IPR002059">
    <property type="entry name" value="CSP_DNA-bd"/>
</dbReference>
<dbReference type="SMR" id="A0A0B0EKK9"/>
<proteinExistence type="predicted"/>
<protein>
    <submittedName>
        <fullName evidence="2">Stationary phase/starvation inducible regulatory protein CspD</fullName>
    </submittedName>
</protein>
<dbReference type="GO" id="GO:0003676">
    <property type="term" value="F:nucleic acid binding"/>
    <property type="evidence" value="ECO:0007669"/>
    <property type="project" value="InterPro"/>
</dbReference>
<dbReference type="AlphaFoldDB" id="A0A0B0EKK9"/>
<name>A0A0B0EKK9_9BACT</name>
<dbReference type="Proteomes" id="UP000030652">
    <property type="component" value="Unassembled WGS sequence"/>
</dbReference>
<organism evidence="2 3">
    <name type="scientific">Candidatus Scalindua brodae</name>
    <dbReference type="NCBI Taxonomy" id="237368"/>
    <lineage>
        <taxon>Bacteria</taxon>
        <taxon>Pseudomonadati</taxon>
        <taxon>Planctomycetota</taxon>
        <taxon>Candidatus Brocadiia</taxon>
        <taxon>Candidatus Brocadiales</taxon>
        <taxon>Candidatus Scalinduaceae</taxon>
        <taxon>Candidatus Scalindua</taxon>
    </lineage>
</organism>
<comment type="caution">
    <text evidence="2">The sequence shown here is derived from an EMBL/GenBank/DDBJ whole genome shotgun (WGS) entry which is preliminary data.</text>
</comment>
<evidence type="ECO:0000313" key="2">
    <source>
        <dbReference type="EMBL" id="KHE91658.1"/>
    </source>
</evidence>
<evidence type="ECO:0000259" key="1">
    <source>
        <dbReference type="Pfam" id="PF00313"/>
    </source>
</evidence>
<sequence>MLQVADHLLRIKLRGTVKWFSTVKKFGFISKGDGEDIFERIKEKYIKALENNIQLFEIYLSDEKDTRNK</sequence>